<feature type="transmembrane region" description="Helical" evidence="6">
    <location>
        <begin position="627"/>
        <end position="645"/>
    </location>
</feature>
<dbReference type="InterPro" id="IPR017501">
    <property type="entry name" value="Phage_infect_YhgE_C"/>
</dbReference>
<dbReference type="InterPro" id="IPR017500">
    <property type="entry name" value="Phage_infect_YhgE_N"/>
</dbReference>
<feature type="transmembrane region" description="Helical" evidence="6">
    <location>
        <begin position="795"/>
        <end position="814"/>
    </location>
</feature>
<dbReference type="InterPro" id="IPR013525">
    <property type="entry name" value="ABC2_TM"/>
</dbReference>
<accession>A0A367Y2T0</accession>
<keyword evidence="4 6" id="KW-0472">Membrane</keyword>
<dbReference type="PANTHER" id="PTHR43077">
    <property type="entry name" value="TRANSPORT PERMEASE YVFS-RELATED"/>
    <property type="match status" value="1"/>
</dbReference>
<evidence type="ECO:0000256" key="3">
    <source>
        <dbReference type="ARBA" id="ARBA00022989"/>
    </source>
</evidence>
<feature type="transmembrane region" description="Helical" evidence="6">
    <location>
        <begin position="680"/>
        <end position="701"/>
    </location>
</feature>
<feature type="domain" description="ABC-2 type transporter transmembrane" evidence="7">
    <location>
        <begin position="23"/>
        <end position="166"/>
    </location>
</feature>
<dbReference type="NCBIfam" id="TIGR03062">
    <property type="entry name" value="pip_yhgE_Cterm"/>
    <property type="match status" value="1"/>
</dbReference>
<feature type="transmembrane region" description="Helical" evidence="6">
    <location>
        <begin position="766"/>
        <end position="789"/>
    </location>
</feature>
<keyword evidence="9" id="KW-1185">Reference proteome</keyword>
<feature type="transmembrane region" description="Helical" evidence="6">
    <location>
        <begin position="566"/>
        <end position="590"/>
    </location>
</feature>
<evidence type="ECO:0000256" key="5">
    <source>
        <dbReference type="SAM" id="Coils"/>
    </source>
</evidence>
<dbReference type="PANTHER" id="PTHR43077:SF10">
    <property type="entry name" value="TRANSPORT PERMEASE PROTEIN"/>
    <property type="match status" value="1"/>
</dbReference>
<dbReference type="Pfam" id="PF12698">
    <property type="entry name" value="ABC2_membrane_3"/>
    <property type="match status" value="2"/>
</dbReference>
<dbReference type="EMBL" id="QORO01000002">
    <property type="protein sequence ID" value="RCK60185.1"/>
    <property type="molecule type" value="Genomic_DNA"/>
</dbReference>
<evidence type="ECO:0000256" key="1">
    <source>
        <dbReference type="ARBA" id="ARBA00004141"/>
    </source>
</evidence>
<dbReference type="InterPro" id="IPR051328">
    <property type="entry name" value="T7SS_ABC-Transporter"/>
</dbReference>
<dbReference type="RefSeq" id="WP_114117798.1">
    <property type="nucleotide sequence ID" value="NZ_BMHU01000006.1"/>
</dbReference>
<sequence>MRKSLQVLGRDAMRLVRQRRVWVIVIGVLITPALYAWFNINAFWDPYSNTSSVNVAVVNLDEGADSDLTGPLDVGEEVVAKLKDNDELGWVFMDEGEAQDAVKRGDVYATIVIPSDFSADLVSITTDEFTQPALQYYVNEKASAIAPKITDVGASQLDAQITSSFTEQVAEAVSDALKEAGDDTEGRLEGAKTDSLNAFDEATQTIDSAREELTGQAASLDESRGSLASASSTLSDVDTTLGDVQVAIEQAKSLIAEAQDQVIAFTDAATSAYVDGTTQLADAAAAANLVVTDLGEVADKVGLRVDGAIEQVSAVVEANATAIARLQEIVDTAELDEATTQRLTEVIDTLQQRNETDQQLLADLQNLNDSAGGMADAIQASADSVTQAVNEAQGAATDLRSALTSTVPALNSAMSSLSTSAGEFSAAIDGQRDQLVQAQQLLAELDTQLVSTSEALTALDGNLAGIQDELQLARTDISALSAASEWSALSTITGLDSAQIAQFVASPVEVSTHVVFPIATYGSAMAALFTNLSLWIGAFVLMVIFRTEVDTEGIEGITVRQAYFGRFFLFAIFAVIQALIVCIGNLVIGIQVVSAAAFVGTGVLVALAYVSIVYALCVAFGHVGRGLCILFVIMQIPGASGLYPIEMMPGFFRAIYPFLPFTYGIDAMRETIAGFYGSDYWQFLGVLAVFVLGAFIVGLVVRRRFASLNAVFNREVVATDLLVGEKVQIVGGGYRLPDLIRALSDREEYRDELARRSEPFTRRYPAMLRTTVIAGIAGLVVIGVIAWLVPGGKASLLGVWLLWTLLVIGVLVTLEYFKQSFARAGEVASLGDDELRRAVVSEGSRTRVAAGADGSVIPETATDGGDRA</sequence>
<keyword evidence="3 6" id="KW-1133">Transmembrane helix</keyword>
<reference evidence="8 9" key="1">
    <citation type="submission" date="2018-07" db="EMBL/GenBank/DDBJ databases">
        <title>Microbacterium endoborsara sp. nov., a novel actinobacterium isolated from Borszczowia aralocaspica.</title>
        <authorList>
            <person name="An D."/>
        </authorList>
    </citation>
    <scope>NUCLEOTIDE SEQUENCE [LARGE SCALE GENOMIC DNA]</scope>
    <source>
        <strain evidence="8 9">C1.15228</strain>
    </source>
</reference>
<gene>
    <name evidence="8" type="ORF">DTO57_08685</name>
</gene>
<organism evidence="8 9">
    <name type="scientific">Microbacterium sorbitolivorans</name>
    <dbReference type="NCBI Taxonomy" id="1867410"/>
    <lineage>
        <taxon>Bacteria</taxon>
        <taxon>Bacillati</taxon>
        <taxon>Actinomycetota</taxon>
        <taxon>Actinomycetes</taxon>
        <taxon>Micrococcales</taxon>
        <taxon>Microbacteriaceae</taxon>
        <taxon>Microbacterium</taxon>
    </lineage>
</organism>
<evidence type="ECO:0000256" key="4">
    <source>
        <dbReference type="ARBA" id="ARBA00023136"/>
    </source>
</evidence>
<keyword evidence="5" id="KW-0175">Coiled coil</keyword>
<name>A0A367Y2T0_9MICO</name>
<dbReference type="GO" id="GO:0016020">
    <property type="term" value="C:membrane"/>
    <property type="evidence" value="ECO:0007669"/>
    <property type="project" value="UniProtKB-SubCell"/>
</dbReference>
<feature type="domain" description="ABC-2 type transporter transmembrane" evidence="7">
    <location>
        <begin position="457"/>
        <end position="699"/>
    </location>
</feature>
<evidence type="ECO:0000259" key="7">
    <source>
        <dbReference type="Pfam" id="PF12698"/>
    </source>
</evidence>
<keyword evidence="2 6" id="KW-0812">Transmembrane</keyword>
<comment type="subcellular location">
    <subcellularLocation>
        <location evidence="1">Membrane</location>
        <topology evidence="1">Multi-pass membrane protein</topology>
    </subcellularLocation>
</comment>
<evidence type="ECO:0000313" key="8">
    <source>
        <dbReference type="EMBL" id="RCK60185.1"/>
    </source>
</evidence>
<feature type="transmembrane region" description="Helical" evidence="6">
    <location>
        <begin position="521"/>
        <end position="545"/>
    </location>
</feature>
<feature type="transmembrane region" description="Helical" evidence="6">
    <location>
        <begin position="596"/>
        <end position="620"/>
    </location>
</feature>
<proteinExistence type="predicted"/>
<dbReference type="OrthoDB" id="9811483at2"/>
<dbReference type="AlphaFoldDB" id="A0A367Y2T0"/>
<protein>
    <submittedName>
        <fullName evidence="8">YhgE/Pip domain-containing protein</fullName>
    </submittedName>
</protein>
<feature type="transmembrane region" description="Helical" evidence="6">
    <location>
        <begin position="21"/>
        <end position="38"/>
    </location>
</feature>
<comment type="caution">
    <text evidence="8">The sequence shown here is derived from an EMBL/GenBank/DDBJ whole genome shotgun (WGS) entry which is preliminary data.</text>
</comment>
<dbReference type="Proteomes" id="UP000253508">
    <property type="component" value="Unassembled WGS sequence"/>
</dbReference>
<evidence type="ECO:0000313" key="9">
    <source>
        <dbReference type="Proteomes" id="UP000253508"/>
    </source>
</evidence>
<feature type="coiled-coil region" evidence="5">
    <location>
        <begin position="241"/>
        <end position="268"/>
    </location>
</feature>
<evidence type="ECO:0000256" key="2">
    <source>
        <dbReference type="ARBA" id="ARBA00022692"/>
    </source>
</evidence>
<dbReference type="Gene3D" id="3.40.1710.10">
    <property type="entry name" value="abc type-2 transporter like domain"/>
    <property type="match status" value="1"/>
</dbReference>
<evidence type="ECO:0000256" key="6">
    <source>
        <dbReference type="SAM" id="Phobius"/>
    </source>
</evidence>
<dbReference type="GO" id="GO:0140359">
    <property type="term" value="F:ABC-type transporter activity"/>
    <property type="evidence" value="ECO:0007669"/>
    <property type="project" value="InterPro"/>
</dbReference>
<dbReference type="NCBIfam" id="TIGR03061">
    <property type="entry name" value="pip_yhgE_Nterm"/>
    <property type="match status" value="1"/>
</dbReference>